<dbReference type="Proteomes" id="UP001189624">
    <property type="component" value="Chromosome 1"/>
</dbReference>
<reference evidence="1" key="1">
    <citation type="submission" date="2023-10" db="EMBL/GenBank/DDBJ databases">
        <authorList>
            <person name="Domelevo Entfellner J.-B."/>
        </authorList>
    </citation>
    <scope>NUCLEOTIDE SEQUENCE</scope>
</reference>
<dbReference type="AlphaFoldDB" id="A0AA86SC92"/>
<accession>A0AA86SC92</accession>
<sequence>MTAPIFTKKPTTTTRQISHKVLKSIWNISTCNPVTARKIGLSKAAQIVSSFVIKDVPMGGPSGRDRPKIIGPIGECCPITSLTNPERRTKTKMQTMQSSLVEPLPRCFTNQSINGLTTNTRRRANAIMDRAMNIRVRMSPFLFSSIATAITVKAKVGILLRIATDIANRPISVLRTLISVKSTAMLMNIVKLCEKPIIGSAFATLFFIATCCFNSTDSPVGITNVNKQTDIARARGSFSVFNNV</sequence>
<organism evidence="1 2">
    <name type="scientific">Sphenostylis stenocarpa</name>
    <dbReference type="NCBI Taxonomy" id="92480"/>
    <lineage>
        <taxon>Eukaryota</taxon>
        <taxon>Viridiplantae</taxon>
        <taxon>Streptophyta</taxon>
        <taxon>Embryophyta</taxon>
        <taxon>Tracheophyta</taxon>
        <taxon>Spermatophyta</taxon>
        <taxon>Magnoliopsida</taxon>
        <taxon>eudicotyledons</taxon>
        <taxon>Gunneridae</taxon>
        <taxon>Pentapetalae</taxon>
        <taxon>rosids</taxon>
        <taxon>fabids</taxon>
        <taxon>Fabales</taxon>
        <taxon>Fabaceae</taxon>
        <taxon>Papilionoideae</taxon>
        <taxon>50 kb inversion clade</taxon>
        <taxon>NPAAA clade</taxon>
        <taxon>indigoferoid/millettioid clade</taxon>
        <taxon>Phaseoleae</taxon>
        <taxon>Sphenostylis</taxon>
    </lineage>
</organism>
<dbReference type="EMBL" id="OY731398">
    <property type="protein sequence ID" value="CAJ1858054.1"/>
    <property type="molecule type" value="Genomic_DNA"/>
</dbReference>
<protein>
    <submittedName>
        <fullName evidence="1">Uncharacterized protein</fullName>
    </submittedName>
</protein>
<evidence type="ECO:0000313" key="1">
    <source>
        <dbReference type="EMBL" id="CAJ1858054.1"/>
    </source>
</evidence>
<proteinExistence type="predicted"/>
<keyword evidence="2" id="KW-1185">Reference proteome</keyword>
<gene>
    <name evidence="1" type="ORF">AYBTSS11_LOCUS2099</name>
</gene>
<evidence type="ECO:0000313" key="2">
    <source>
        <dbReference type="Proteomes" id="UP001189624"/>
    </source>
</evidence>
<name>A0AA86SC92_9FABA</name>
<dbReference type="Gramene" id="rna-AYBTSS11_LOCUS2099">
    <property type="protein sequence ID" value="CAJ1858054.1"/>
    <property type="gene ID" value="gene-AYBTSS11_LOCUS2099"/>
</dbReference>